<dbReference type="GO" id="GO:0071555">
    <property type="term" value="P:cell wall organization"/>
    <property type="evidence" value="ECO:0007669"/>
    <property type="project" value="UniProtKB-KW"/>
</dbReference>
<keyword evidence="5 7" id="KW-0456">Lyase</keyword>
<comment type="function">
    <text evidence="7">Functions as a peptidoglycan terminase that cleaves nascent peptidoglycan strands endolytically to terminate their elongation.</text>
</comment>
<evidence type="ECO:0000313" key="8">
    <source>
        <dbReference type="EMBL" id="SIO08502.1"/>
    </source>
</evidence>
<evidence type="ECO:0000256" key="6">
    <source>
        <dbReference type="ARBA" id="ARBA00023316"/>
    </source>
</evidence>
<dbReference type="CDD" id="cd08010">
    <property type="entry name" value="MltG_like"/>
    <property type="match status" value="1"/>
</dbReference>
<evidence type="ECO:0000256" key="3">
    <source>
        <dbReference type="ARBA" id="ARBA00022989"/>
    </source>
</evidence>
<dbReference type="EMBL" id="FSRN01000001">
    <property type="protein sequence ID" value="SIO08502.1"/>
    <property type="molecule type" value="Genomic_DNA"/>
</dbReference>
<dbReference type="eggNOG" id="COG1559">
    <property type="taxonomic scope" value="Bacteria"/>
</dbReference>
<keyword evidence="4 7" id="KW-0472">Membrane</keyword>
<dbReference type="EC" id="4.2.2.29" evidence="7"/>
<accession>A0A1N6GM34</accession>
<feature type="transmembrane region" description="Helical" evidence="7">
    <location>
        <begin position="37"/>
        <end position="60"/>
    </location>
</feature>
<keyword evidence="9" id="KW-1185">Reference proteome</keyword>
<dbReference type="PANTHER" id="PTHR30518:SF2">
    <property type="entry name" value="ENDOLYTIC MUREIN TRANSGLYCOSYLASE"/>
    <property type="match status" value="1"/>
</dbReference>
<dbReference type="STRING" id="28230.SAMN05878443_1302"/>
<dbReference type="OrthoDB" id="9814591at2"/>
<comment type="subcellular location">
    <subcellularLocation>
        <location evidence="7">Cell membrane</location>
        <topology evidence="7">Single-pass membrane protein</topology>
    </subcellularLocation>
</comment>
<dbReference type="AlphaFoldDB" id="A0A1N6GM34"/>
<dbReference type="Proteomes" id="UP000184758">
    <property type="component" value="Unassembled WGS sequence"/>
</dbReference>
<feature type="site" description="Important for catalytic activity" evidence="7">
    <location>
        <position position="269"/>
    </location>
</feature>
<comment type="catalytic activity">
    <reaction evidence="7">
        <text>a peptidoglycan chain = a peptidoglycan chain with N-acetyl-1,6-anhydromuramyl-[peptide] at the reducing end + a peptidoglycan chain with N-acetylglucosamine at the non-reducing end.</text>
        <dbReference type="EC" id="4.2.2.29"/>
    </reaction>
</comment>
<dbReference type="RefSeq" id="WP_034548352.1">
    <property type="nucleotide sequence ID" value="NZ_FSRN01000001.1"/>
</dbReference>
<dbReference type="NCBIfam" id="TIGR00247">
    <property type="entry name" value="endolytic transglycosylase MltG"/>
    <property type="match status" value="1"/>
</dbReference>
<organism evidence="8 9">
    <name type="scientific">Carnobacterium alterfunditum</name>
    <dbReference type="NCBI Taxonomy" id="28230"/>
    <lineage>
        <taxon>Bacteria</taxon>
        <taxon>Bacillati</taxon>
        <taxon>Bacillota</taxon>
        <taxon>Bacilli</taxon>
        <taxon>Lactobacillales</taxon>
        <taxon>Carnobacteriaceae</taxon>
        <taxon>Carnobacterium</taxon>
    </lineage>
</organism>
<reference evidence="9" key="1">
    <citation type="submission" date="2016-11" db="EMBL/GenBank/DDBJ databases">
        <authorList>
            <person name="Varghese N."/>
            <person name="Submissions S."/>
        </authorList>
    </citation>
    <scope>NUCLEOTIDE SEQUENCE [LARGE SCALE GENOMIC DNA]</scope>
    <source>
        <strain evidence="9">313</strain>
    </source>
</reference>
<dbReference type="GO" id="GO:0005886">
    <property type="term" value="C:plasma membrane"/>
    <property type="evidence" value="ECO:0007669"/>
    <property type="project" value="UniProtKB-SubCell"/>
</dbReference>
<evidence type="ECO:0000256" key="2">
    <source>
        <dbReference type="ARBA" id="ARBA00022692"/>
    </source>
</evidence>
<gene>
    <name evidence="7" type="primary">mltG</name>
    <name evidence="8" type="ORF">SAMN05878443_1302</name>
</gene>
<proteinExistence type="inferred from homology"/>
<dbReference type="HAMAP" id="MF_02065">
    <property type="entry name" value="MltG"/>
    <property type="match status" value="1"/>
</dbReference>
<keyword evidence="2 7" id="KW-0812">Transmembrane</keyword>
<comment type="similarity">
    <text evidence="7">Belongs to the transglycosylase MltG family.</text>
</comment>
<dbReference type="InterPro" id="IPR003770">
    <property type="entry name" value="MLTG-like"/>
</dbReference>
<dbReference type="PANTHER" id="PTHR30518">
    <property type="entry name" value="ENDOLYTIC MUREIN TRANSGLYCOSYLASE"/>
    <property type="match status" value="1"/>
</dbReference>
<keyword evidence="1 7" id="KW-1003">Cell membrane</keyword>
<evidence type="ECO:0000313" key="9">
    <source>
        <dbReference type="Proteomes" id="UP000184758"/>
    </source>
</evidence>
<evidence type="ECO:0000256" key="1">
    <source>
        <dbReference type="ARBA" id="ARBA00022475"/>
    </source>
</evidence>
<dbReference type="Gene3D" id="3.30.1490.480">
    <property type="entry name" value="Endolytic murein transglycosylase"/>
    <property type="match status" value="1"/>
</dbReference>
<name>A0A1N6GM34_9LACT</name>
<keyword evidence="6 7" id="KW-0961">Cell wall biogenesis/degradation</keyword>
<evidence type="ECO:0000256" key="5">
    <source>
        <dbReference type="ARBA" id="ARBA00023239"/>
    </source>
</evidence>
<dbReference type="Pfam" id="PF02618">
    <property type="entry name" value="YceG"/>
    <property type="match status" value="1"/>
</dbReference>
<evidence type="ECO:0000256" key="7">
    <source>
        <dbReference type="HAMAP-Rule" id="MF_02065"/>
    </source>
</evidence>
<evidence type="ECO:0000256" key="4">
    <source>
        <dbReference type="ARBA" id="ARBA00023136"/>
    </source>
</evidence>
<dbReference type="GO" id="GO:0009252">
    <property type="term" value="P:peptidoglycan biosynthetic process"/>
    <property type="evidence" value="ECO:0007669"/>
    <property type="project" value="UniProtKB-UniRule"/>
</dbReference>
<keyword evidence="3 7" id="KW-1133">Transmembrane helix</keyword>
<sequence>MSKRKKNNQIKNQKEEKINFTGEASERQKEKTLVKKIVLSIIAAFILLLVLFGVIGYQYVTTSLEPLDRENKTELVVEIPTGSSSKDIARILQDKGVIKSAIVFSYYIRLNNETGFQAGDYEFSPSMSLDSIIDQLQKGGTIAEYEGTKILVKEGTTIDQIGDDIAGNTEYSKKDFLAVIQNKVFLKEMETKFPELLTSALKAEDTRYTLEGYLFPATYDFPEEMPIEELVENMISKMDEVMQEFYPEITESKKTVHDILTLSSLVEREGSTSEDRKLIAGVFYNRLDIAMPLQTDVAVLYALEEHKEYVTNNDVTVESPYNLYKHPGFGPGPVNNPSADAINATVEPTESKYLYFLADLETEKVYYSETYQQHLEYQAEYINQ</sequence>
<dbReference type="GO" id="GO:0008932">
    <property type="term" value="F:lytic endotransglycosylase activity"/>
    <property type="evidence" value="ECO:0007669"/>
    <property type="project" value="UniProtKB-UniRule"/>
</dbReference>
<protein>
    <recommendedName>
        <fullName evidence="7">Endolytic murein transglycosylase</fullName>
        <ecNumber evidence="7">4.2.2.29</ecNumber>
    </recommendedName>
    <alternativeName>
        <fullName evidence="7">Peptidoglycan lytic transglycosylase</fullName>
    </alternativeName>
    <alternativeName>
        <fullName evidence="7">Peptidoglycan polymerization terminase</fullName>
    </alternativeName>
</protein>